<organism evidence="1 2">
    <name type="scientific">Clostridium porci</name>
    <dbReference type="NCBI Taxonomy" id="2605778"/>
    <lineage>
        <taxon>Bacteria</taxon>
        <taxon>Bacillati</taxon>
        <taxon>Bacillota</taxon>
        <taxon>Clostridia</taxon>
        <taxon>Eubacteriales</taxon>
        <taxon>Clostridiaceae</taxon>
        <taxon>Clostridium</taxon>
    </lineage>
</organism>
<gene>
    <name evidence="1" type="ORF">FYJ39_07940</name>
</gene>
<dbReference type="AlphaFoldDB" id="A0A7X2NKS3"/>
<evidence type="ECO:0000313" key="2">
    <source>
        <dbReference type="Proteomes" id="UP000429958"/>
    </source>
</evidence>
<proteinExistence type="predicted"/>
<reference evidence="1 2" key="1">
    <citation type="submission" date="2019-08" db="EMBL/GenBank/DDBJ databases">
        <title>In-depth cultivation of the pig gut microbiome towards novel bacterial diversity and tailored functional studies.</title>
        <authorList>
            <person name="Wylensek D."/>
            <person name="Hitch T.C.A."/>
            <person name="Clavel T."/>
        </authorList>
    </citation>
    <scope>NUCLEOTIDE SEQUENCE [LARGE SCALE GENOMIC DNA]</scope>
    <source>
        <strain evidence="1 2">WCA-389-WT-23D1</strain>
    </source>
</reference>
<dbReference type="EMBL" id="VUMD01000006">
    <property type="protein sequence ID" value="MSS36500.1"/>
    <property type="molecule type" value="Genomic_DNA"/>
</dbReference>
<dbReference type="RefSeq" id="WP_154471944.1">
    <property type="nucleotide sequence ID" value="NZ_VUMD01000006.1"/>
</dbReference>
<accession>A0A7X2NKS3</accession>
<keyword evidence="2" id="KW-1185">Reference proteome</keyword>
<evidence type="ECO:0000313" key="1">
    <source>
        <dbReference type="EMBL" id="MSS36500.1"/>
    </source>
</evidence>
<protein>
    <submittedName>
        <fullName evidence="1">Uncharacterized protein</fullName>
    </submittedName>
</protein>
<comment type="caution">
    <text evidence="1">The sequence shown here is derived from an EMBL/GenBank/DDBJ whole genome shotgun (WGS) entry which is preliminary data.</text>
</comment>
<sequence>MAEMNHVSTYMAGTLKVLLDIVNNAIDRESINYSNISYDDQLERVGGSDFVERSKDASGRVDEQALIRNCGLIAYCGAFMKDKLITEFRNAKINRVQYEDTIKRSDGKLMNVCYFAVERIDKEKAQNIIDRLNSLETIRQTDAKEFAADCQSRNIPIACLSVEEEKVAYLERMGDINFRYCIVPDGYGNLRMYVAKTDSELAHEAVKKATLICSAETRRYMMGISKERESIMEKALSMVGDTHTVCRIYDKDEPSHYIRTDSNGIYYGIGKHEEQISRMSQGWESRVYNILKGYGTVEIDSERKPEVIKEKIAQDIQHSKPYEKELGLQDKVERYKREMVEQINFRYANDESLKDMGAISRMKDDEHRFGNAINKALREGEGELLNDLYGDQSANRRAISGYIGERSIDLSDLNGADFIKEFCLQTLGYRVMEDQIARMSMIEQAFNTPTFQDLAAEDQTVKMAVINEIEDSVREAKMIDYTLQEVSPQELIQDIEKDNRIQMELSDQEYDKSDDMDQER</sequence>
<dbReference type="Proteomes" id="UP000429958">
    <property type="component" value="Unassembled WGS sequence"/>
</dbReference>
<name>A0A7X2NKS3_9CLOT</name>